<dbReference type="PANTHER" id="PTHR35465">
    <property type="entry name" value="CAVEOLIN-1 PROTEIN"/>
    <property type="match status" value="1"/>
</dbReference>
<evidence type="ECO:0000313" key="3">
    <source>
        <dbReference type="Proteomes" id="UP000807159"/>
    </source>
</evidence>
<evidence type="ECO:0000256" key="1">
    <source>
        <dbReference type="SAM" id="MobiDB-lite"/>
    </source>
</evidence>
<protein>
    <submittedName>
        <fullName evidence="2">Uncharacterized protein</fullName>
    </submittedName>
</protein>
<dbReference type="EMBL" id="JACEGQ020000006">
    <property type="protein sequence ID" value="KAH8504429.1"/>
    <property type="molecule type" value="Genomic_DNA"/>
</dbReference>
<feature type="region of interest" description="Disordered" evidence="1">
    <location>
        <begin position="81"/>
        <end position="105"/>
    </location>
</feature>
<feature type="compositionally biased region" description="Basic and acidic residues" evidence="1">
    <location>
        <begin position="82"/>
        <end position="101"/>
    </location>
</feature>
<sequence length="341" mass="37869">MLNCFIANLRNVPSSPSPPSPAQQRPCSATTKVLNIADAASGNDFAVLQARYVTVERMMTMQQAEPKKRVILKITESYDSALTRDGDPNPKNTDPNRHERVSNLLQPSPVTRLSLSASSSHSLLQSPRLRQAADVGSNTSRQQLSYLVSPKMLKVLINVFWLEYSFRSIDPIDGFNSPLSIDCWLQFTAMLSHLLLVLCIVGFSRSINSSPGFGNGGGDDRKVLIVGEELWKQTIPLQLGSRVYELQGLKSHTWYEVKISYPASIPASFTIQLKKDDSDPGMNRVARRLLNTEKLIFKTDVILDSNQSKLCVLVRVEPEGVVAIPNVEERKDITFNIGKAN</sequence>
<dbReference type="AlphaFoldDB" id="A0A8T2YHF7"/>
<reference evidence="2" key="1">
    <citation type="journal article" date="2021" name="J. Hered.">
        <title>Genome Assembly of Salicaceae Populus deltoides (Eastern Cottonwood) I-69 Based on Nanopore Sequencing and Hi-C Technologies.</title>
        <authorList>
            <person name="Bai S."/>
            <person name="Wu H."/>
            <person name="Zhang J."/>
            <person name="Pan Z."/>
            <person name="Zhao W."/>
            <person name="Li Z."/>
            <person name="Tong C."/>
        </authorList>
    </citation>
    <scope>NUCLEOTIDE SEQUENCE</scope>
    <source>
        <tissue evidence="2">Leaf</tissue>
    </source>
</reference>
<evidence type="ECO:0000313" key="2">
    <source>
        <dbReference type="EMBL" id="KAH8504429.1"/>
    </source>
</evidence>
<organism evidence="2 3">
    <name type="scientific">Populus deltoides</name>
    <name type="common">Eastern poplar</name>
    <name type="synonym">Eastern cottonwood</name>
    <dbReference type="NCBI Taxonomy" id="3696"/>
    <lineage>
        <taxon>Eukaryota</taxon>
        <taxon>Viridiplantae</taxon>
        <taxon>Streptophyta</taxon>
        <taxon>Embryophyta</taxon>
        <taxon>Tracheophyta</taxon>
        <taxon>Spermatophyta</taxon>
        <taxon>Magnoliopsida</taxon>
        <taxon>eudicotyledons</taxon>
        <taxon>Gunneridae</taxon>
        <taxon>Pentapetalae</taxon>
        <taxon>rosids</taxon>
        <taxon>fabids</taxon>
        <taxon>Malpighiales</taxon>
        <taxon>Salicaceae</taxon>
        <taxon>Saliceae</taxon>
        <taxon>Populus</taxon>
    </lineage>
</organism>
<name>A0A8T2YHF7_POPDE</name>
<comment type="caution">
    <text evidence="2">The sequence shown here is derived from an EMBL/GenBank/DDBJ whole genome shotgun (WGS) entry which is preliminary data.</text>
</comment>
<accession>A0A8T2YHF7</accession>
<dbReference type="Proteomes" id="UP000807159">
    <property type="component" value="Chromosome 6"/>
</dbReference>
<gene>
    <name evidence="2" type="ORF">H0E87_011906</name>
</gene>
<dbReference type="PANTHER" id="PTHR35465:SF1">
    <property type="entry name" value="PHOSPHATIDYLINOSITOL-GLYCAN BIOSYNTHESIS CLASS X PROTEIN"/>
    <property type="match status" value="1"/>
</dbReference>
<keyword evidence="3" id="KW-1185">Reference proteome</keyword>
<proteinExistence type="predicted"/>